<sequence>MIDIDKIKDEIVECLLPLEPEKVILFGSYADGTANEDSDIDLFLIKKDGKTGYDIDAAYALRGLVRKYKVGFDTFSATQGFLDLREGCFYDEDVLEKGRVLYG</sequence>
<reference evidence="3" key="1">
    <citation type="submission" date="2017-02" db="EMBL/GenBank/DDBJ databases">
        <title>Comparative genomics and description of representatives of a novel lineage of planctomycetes thriving in anoxic sediments.</title>
        <authorList>
            <person name="Spring S."/>
            <person name="Bunk B."/>
            <person name="Sproer C."/>
        </authorList>
    </citation>
    <scope>NUCLEOTIDE SEQUENCE [LARGE SCALE GENOMIC DNA]</scope>
    <source>
        <strain evidence="3">SM-Chi-D1</strain>
    </source>
</reference>
<proteinExistence type="predicted"/>
<feature type="domain" description="Polymerase nucleotidyl transferase" evidence="1">
    <location>
        <begin position="10"/>
        <end position="50"/>
    </location>
</feature>
<dbReference type="STRING" id="1851148.SMSP2_01891"/>
<keyword evidence="3" id="KW-1185">Reference proteome</keyword>
<dbReference type="GO" id="GO:0016779">
    <property type="term" value="F:nucleotidyltransferase activity"/>
    <property type="evidence" value="ECO:0007669"/>
    <property type="project" value="InterPro"/>
</dbReference>
<dbReference type="KEGG" id="pbas:SMSP2_01891"/>
<dbReference type="RefSeq" id="WP_146683684.1">
    <property type="nucleotide sequence ID" value="NZ_CP019646.1"/>
</dbReference>
<evidence type="ECO:0000313" key="2">
    <source>
        <dbReference type="EMBL" id="AQQ71517.1"/>
    </source>
</evidence>
<gene>
    <name evidence="2" type="ORF">SMSP2_01891</name>
</gene>
<accession>A0A1Q2MGS9</accession>
<dbReference type="InterPro" id="IPR002934">
    <property type="entry name" value="Polymerase_NTP_transf_dom"/>
</dbReference>
<dbReference type="Gene3D" id="3.30.460.10">
    <property type="entry name" value="Beta Polymerase, domain 2"/>
    <property type="match status" value="1"/>
</dbReference>
<name>A0A1Q2MGS9_9BACT</name>
<dbReference type="OrthoDB" id="9799750at2"/>
<dbReference type="CDD" id="cd05403">
    <property type="entry name" value="NT_KNTase_like"/>
    <property type="match status" value="1"/>
</dbReference>
<dbReference type="Pfam" id="PF01909">
    <property type="entry name" value="NTP_transf_2"/>
    <property type="match status" value="1"/>
</dbReference>
<dbReference type="AlphaFoldDB" id="A0A1Q2MGS9"/>
<protein>
    <submittedName>
        <fullName evidence="2">Putative nucleotidyltransferase</fullName>
    </submittedName>
</protein>
<organism evidence="2 3">
    <name type="scientific">Limihaloglobus sulfuriphilus</name>
    <dbReference type="NCBI Taxonomy" id="1851148"/>
    <lineage>
        <taxon>Bacteria</taxon>
        <taxon>Pseudomonadati</taxon>
        <taxon>Planctomycetota</taxon>
        <taxon>Phycisphaerae</taxon>
        <taxon>Sedimentisphaerales</taxon>
        <taxon>Sedimentisphaeraceae</taxon>
        <taxon>Limihaloglobus</taxon>
    </lineage>
</organism>
<dbReference type="Proteomes" id="UP000188181">
    <property type="component" value="Chromosome"/>
</dbReference>
<dbReference type="EMBL" id="CP019646">
    <property type="protein sequence ID" value="AQQ71517.1"/>
    <property type="molecule type" value="Genomic_DNA"/>
</dbReference>
<evidence type="ECO:0000259" key="1">
    <source>
        <dbReference type="Pfam" id="PF01909"/>
    </source>
</evidence>
<dbReference type="InterPro" id="IPR043519">
    <property type="entry name" value="NT_sf"/>
</dbReference>
<evidence type="ECO:0000313" key="3">
    <source>
        <dbReference type="Proteomes" id="UP000188181"/>
    </source>
</evidence>
<keyword evidence="2" id="KW-0808">Transferase</keyword>
<dbReference type="SUPFAM" id="SSF81301">
    <property type="entry name" value="Nucleotidyltransferase"/>
    <property type="match status" value="1"/>
</dbReference>